<gene>
    <name evidence="3" type="primary">gb11453</name>
    <name evidence="3" type="ORF">PR202_gb11453</name>
</gene>
<feature type="domain" description="Chalcone/stilbene synthase N-terminal" evidence="2">
    <location>
        <begin position="17"/>
        <end position="100"/>
    </location>
</feature>
<dbReference type="GO" id="GO:0030639">
    <property type="term" value="P:polyketide biosynthetic process"/>
    <property type="evidence" value="ECO:0007669"/>
    <property type="project" value="TreeGrafter"/>
</dbReference>
<evidence type="ECO:0000313" key="3">
    <source>
        <dbReference type="EMBL" id="GJN23774.1"/>
    </source>
</evidence>
<protein>
    <recommendedName>
        <fullName evidence="2">Chalcone/stilbene synthase N-terminal domain-containing protein</fullName>
    </recommendedName>
</protein>
<feature type="compositionally biased region" description="Pro residues" evidence="1">
    <location>
        <begin position="147"/>
        <end position="156"/>
    </location>
</feature>
<evidence type="ECO:0000313" key="4">
    <source>
        <dbReference type="Proteomes" id="UP001054889"/>
    </source>
</evidence>
<proteinExistence type="predicted"/>
<feature type="compositionally biased region" description="Low complexity" evidence="1">
    <location>
        <begin position="120"/>
        <end position="141"/>
    </location>
</feature>
<dbReference type="GO" id="GO:0016210">
    <property type="term" value="F:naringenin-chalcone synthase activity"/>
    <property type="evidence" value="ECO:0007669"/>
    <property type="project" value="UniProtKB-EC"/>
</dbReference>
<organism evidence="3 4">
    <name type="scientific">Eleusine coracana subsp. coracana</name>
    <dbReference type="NCBI Taxonomy" id="191504"/>
    <lineage>
        <taxon>Eukaryota</taxon>
        <taxon>Viridiplantae</taxon>
        <taxon>Streptophyta</taxon>
        <taxon>Embryophyta</taxon>
        <taxon>Tracheophyta</taxon>
        <taxon>Spermatophyta</taxon>
        <taxon>Magnoliopsida</taxon>
        <taxon>Liliopsida</taxon>
        <taxon>Poales</taxon>
        <taxon>Poaceae</taxon>
        <taxon>PACMAD clade</taxon>
        <taxon>Chloridoideae</taxon>
        <taxon>Cynodonteae</taxon>
        <taxon>Eleusininae</taxon>
        <taxon>Eleusine</taxon>
    </lineage>
</organism>
<dbReference type="PANTHER" id="PTHR11877">
    <property type="entry name" value="HYDROXYMETHYLGLUTARYL-COA SYNTHASE"/>
    <property type="match status" value="1"/>
</dbReference>
<dbReference type="AlphaFoldDB" id="A0AAV5EKA1"/>
<dbReference type="PANTHER" id="PTHR11877:SF29">
    <property type="entry name" value="TYPE III POLYKETIDE SYNTHASE B"/>
    <property type="match status" value="1"/>
</dbReference>
<comment type="caution">
    <text evidence="3">The sequence shown here is derived from an EMBL/GenBank/DDBJ whole genome shotgun (WGS) entry which is preliminary data.</text>
</comment>
<reference evidence="3" key="1">
    <citation type="journal article" date="2018" name="DNA Res.">
        <title>Multiple hybrid de novo genome assembly of finger millet, an orphan allotetraploid crop.</title>
        <authorList>
            <person name="Hatakeyama M."/>
            <person name="Aluri S."/>
            <person name="Balachadran M.T."/>
            <person name="Sivarajan S.R."/>
            <person name="Patrignani A."/>
            <person name="Gruter S."/>
            <person name="Poveda L."/>
            <person name="Shimizu-Inatsugi R."/>
            <person name="Baeten J."/>
            <person name="Francoijs K.J."/>
            <person name="Nataraja K.N."/>
            <person name="Reddy Y.A.N."/>
            <person name="Phadnis S."/>
            <person name="Ravikumar R.L."/>
            <person name="Schlapbach R."/>
            <person name="Sreeman S.M."/>
            <person name="Shimizu K.K."/>
        </authorList>
    </citation>
    <scope>NUCLEOTIDE SEQUENCE</scope>
</reference>
<sequence>MSLLLGNHVVSQATAAVSKADGLASVLGVGTANPANCLRQEDYADYYFRITKREHLTDLKAKFKRICHKSGISKRYFQHNEELLRRHPEFMDRSLPSLDIGRGGHPLLWRPPRRARSWAAASGQWGGPVPTTRPTRPARGPHAGDLRPPPDSPVRPRPCVVAARSPSRSARVRPIHVRPTHEGGGPPSRAGAARVLVACAESTAILFRQPDEEARVEALIMQALFGDGAGAVIVGASDPDEQGERPLLEMVAASQTMIPGTEYAAVGQVGEDGFVFYPSMDLPKLVGQNIESCVAQMIATICSGPCILVGQRYWIASRTSSGCSLES</sequence>
<feature type="domain" description="Chalcone/stilbene synthase N-terminal" evidence="2">
    <location>
        <begin position="192"/>
        <end position="237"/>
    </location>
</feature>
<dbReference type="Proteomes" id="UP001054889">
    <property type="component" value="Unassembled WGS sequence"/>
</dbReference>
<name>A0AAV5EKA1_ELECO</name>
<dbReference type="InterPro" id="IPR016039">
    <property type="entry name" value="Thiolase-like"/>
</dbReference>
<dbReference type="SUPFAM" id="SSF53901">
    <property type="entry name" value="Thiolase-like"/>
    <property type="match status" value="3"/>
</dbReference>
<reference evidence="3" key="2">
    <citation type="submission" date="2021-12" db="EMBL/GenBank/DDBJ databases">
        <title>Resequencing data analysis of finger millet.</title>
        <authorList>
            <person name="Hatakeyama M."/>
            <person name="Aluri S."/>
            <person name="Balachadran M.T."/>
            <person name="Sivarajan S.R."/>
            <person name="Poveda L."/>
            <person name="Shimizu-Inatsugi R."/>
            <person name="Schlapbach R."/>
            <person name="Sreeman S.M."/>
            <person name="Shimizu K.K."/>
        </authorList>
    </citation>
    <scope>NUCLEOTIDE SEQUENCE</scope>
</reference>
<dbReference type="InterPro" id="IPR001099">
    <property type="entry name" value="Chalcone/stilbene_synt_N"/>
</dbReference>
<dbReference type="GO" id="GO:0009813">
    <property type="term" value="P:flavonoid biosynthetic process"/>
    <property type="evidence" value="ECO:0007669"/>
    <property type="project" value="UniProtKB-KW"/>
</dbReference>
<accession>A0AAV5EKA1</accession>
<evidence type="ECO:0000259" key="2">
    <source>
        <dbReference type="Pfam" id="PF00195"/>
    </source>
</evidence>
<dbReference type="PIRSF" id="PIRSF000451">
    <property type="entry name" value="PKS_III"/>
    <property type="match status" value="1"/>
</dbReference>
<dbReference type="Pfam" id="PF00195">
    <property type="entry name" value="Chal_sti_synt_N"/>
    <property type="match status" value="2"/>
</dbReference>
<dbReference type="InterPro" id="IPR011141">
    <property type="entry name" value="Polyketide_synthase_type-III"/>
</dbReference>
<feature type="region of interest" description="Disordered" evidence="1">
    <location>
        <begin position="120"/>
        <end position="156"/>
    </location>
</feature>
<dbReference type="Gene3D" id="3.40.47.10">
    <property type="match status" value="2"/>
</dbReference>
<keyword evidence="4" id="KW-1185">Reference proteome</keyword>
<evidence type="ECO:0000256" key="1">
    <source>
        <dbReference type="SAM" id="MobiDB-lite"/>
    </source>
</evidence>
<dbReference type="EMBL" id="BQKI01000076">
    <property type="protein sequence ID" value="GJN23774.1"/>
    <property type="molecule type" value="Genomic_DNA"/>
</dbReference>